<gene>
    <name evidence="1" type="ORF">L1F29_18455</name>
</gene>
<name>A0ABY5S401_9BACL</name>
<dbReference type="SUPFAM" id="SSF49695">
    <property type="entry name" value="gamma-Crystallin-like"/>
    <property type="match status" value="1"/>
</dbReference>
<sequence>MKKPAVSQTFPRLTVFTEENFQGRSRIGRGNLGIRNLDNLDIESLRFFSTSSNATLVLFTRPNFQGNFRVFRGNRNIADLDDIIGGEDAESLISSNIRLTLSQIREIRRTGTLPPGFRAV</sequence>
<keyword evidence="2" id="KW-1185">Reference proteome</keyword>
<evidence type="ECO:0000313" key="1">
    <source>
        <dbReference type="EMBL" id="UVI27453.1"/>
    </source>
</evidence>
<proteinExistence type="predicted"/>
<accession>A0ABY5S401</accession>
<reference evidence="1" key="1">
    <citation type="submission" date="2022-01" db="EMBL/GenBank/DDBJ databases">
        <title>Paenibacillus spongiae sp. nov., isolated from marine sponge.</title>
        <authorList>
            <person name="Li Z."/>
            <person name="Zhang M."/>
        </authorList>
    </citation>
    <scope>NUCLEOTIDE SEQUENCE</scope>
    <source>
        <strain evidence="1">PHS-Z3</strain>
    </source>
</reference>
<dbReference type="Proteomes" id="UP001057877">
    <property type="component" value="Chromosome"/>
</dbReference>
<evidence type="ECO:0000313" key="2">
    <source>
        <dbReference type="Proteomes" id="UP001057877"/>
    </source>
</evidence>
<evidence type="ECO:0008006" key="3">
    <source>
        <dbReference type="Google" id="ProtNLM"/>
    </source>
</evidence>
<protein>
    <recommendedName>
        <fullName evidence="3">Pentapeptide repeat-containing protein</fullName>
    </recommendedName>
</protein>
<dbReference type="InterPro" id="IPR011024">
    <property type="entry name" value="G_crystallin-like"/>
</dbReference>
<dbReference type="EMBL" id="CP091430">
    <property type="protein sequence ID" value="UVI27453.1"/>
    <property type="molecule type" value="Genomic_DNA"/>
</dbReference>
<dbReference type="Gene3D" id="2.60.20.10">
    <property type="entry name" value="Crystallins"/>
    <property type="match status" value="1"/>
</dbReference>
<dbReference type="RefSeq" id="WP_258383541.1">
    <property type="nucleotide sequence ID" value="NZ_CP091430.1"/>
</dbReference>
<organism evidence="1 2">
    <name type="scientific">Paenibacillus spongiae</name>
    <dbReference type="NCBI Taxonomy" id="2909671"/>
    <lineage>
        <taxon>Bacteria</taxon>
        <taxon>Bacillati</taxon>
        <taxon>Bacillota</taxon>
        <taxon>Bacilli</taxon>
        <taxon>Bacillales</taxon>
        <taxon>Paenibacillaceae</taxon>
        <taxon>Paenibacillus</taxon>
    </lineage>
</organism>